<dbReference type="InParanoid" id="A0A1E7FD07"/>
<organism evidence="2 3">
    <name type="scientific">Fragilariopsis cylindrus CCMP1102</name>
    <dbReference type="NCBI Taxonomy" id="635003"/>
    <lineage>
        <taxon>Eukaryota</taxon>
        <taxon>Sar</taxon>
        <taxon>Stramenopiles</taxon>
        <taxon>Ochrophyta</taxon>
        <taxon>Bacillariophyta</taxon>
        <taxon>Bacillariophyceae</taxon>
        <taxon>Bacillariophycidae</taxon>
        <taxon>Bacillariales</taxon>
        <taxon>Bacillariaceae</taxon>
        <taxon>Fragilariopsis</taxon>
    </lineage>
</organism>
<protein>
    <submittedName>
        <fullName evidence="2">Uncharacterized protein</fullName>
    </submittedName>
</protein>
<keyword evidence="3" id="KW-1185">Reference proteome</keyword>
<dbReference type="EMBL" id="KV784358">
    <property type="protein sequence ID" value="OEU16029.1"/>
    <property type="molecule type" value="Genomic_DNA"/>
</dbReference>
<sequence length="250" mass="28792">MTSSNYYEEEEDVQVGHFCCVPKTPEAGKLNEIMTPSDIRPPLFRPRHIEHRHNQEEINKEGLKNEEYVNSKTLLLLNIEDSDEAGMRTPNGRHTGRGKISLLARAAPRKATLSPKCFLEHSATEDHCHYSPSVTLKPRLERRLSYDDPQEDSKQEENISLFQDKQEDCIPLLNRLAFSGKEEEDDDEGEQLNNNRKKSVQSKLPDCVLLPIVDDDDDTIDHWSKNKNKSTNIDSIRHSFPSPKFSLKRR</sequence>
<accession>A0A1E7FD07</accession>
<evidence type="ECO:0000313" key="2">
    <source>
        <dbReference type="EMBL" id="OEU16029.1"/>
    </source>
</evidence>
<name>A0A1E7FD07_9STRA</name>
<proteinExistence type="predicted"/>
<dbReference type="Proteomes" id="UP000095751">
    <property type="component" value="Unassembled WGS sequence"/>
</dbReference>
<feature type="region of interest" description="Disordered" evidence="1">
    <location>
        <begin position="181"/>
        <end position="200"/>
    </location>
</feature>
<dbReference type="KEGG" id="fcy:FRACYDRAFT_238613"/>
<dbReference type="AlphaFoldDB" id="A0A1E7FD07"/>
<reference evidence="2 3" key="1">
    <citation type="submission" date="2016-09" db="EMBL/GenBank/DDBJ databases">
        <title>Extensive genetic diversity and differential bi-allelic expression allows diatom success in the polar Southern Ocean.</title>
        <authorList>
            <consortium name="DOE Joint Genome Institute"/>
            <person name="Mock T."/>
            <person name="Otillar R.P."/>
            <person name="Strauss J."/>
            <person name="Dupont C."/>
            <person name="Frickenhaus S."/>
            <person name="Maumus F."/>
            <person name="Mcmullan M."/>
            <person name="Sanges R."/>
            <person name="Schmutz J."/>
            <person name="Toseland A."/>
            <person name="Valas R."/>
            <person name="Veluchamy A."/>
            <person name="Ward B.J."/>
            <person name="Allen A."/>
            <person name="Barry K."/>
            <person name="Falciatore A."/>
            <person name="Ferrante M."/>
            <person name="Fortunato A.E."/>
            <person name="Gloeckner G."/>
            <person name="Gruber A."/>
            <person name="Hipkin R."/>
            <person name="Janech M."/>
            <person name="Kroth P."/>
            <person name="Leese F."/>
            <person name="Lindquist E."/>
            <person name="Lyon B.R."/>
            <person name="Martin J."/>
            <person name="Mayer C."/>
            <person name="Parker M."/>
            <person name="Quesneville H."/>
            <person name="Raymond J."/>
            <person name="Uhlig C."/>
            <person name="Valentin K.U."/>
            <person name="Worden A.Z."/>
            <person name="Armbrust E.V."/>
            <person name="Bowler C."/>
            <person name="Green B."/>
            <person name="Moulton V."/>
            <person name="Van Oosterhout C."/>
            <person name="Grigoriev I."/>
        </authorList>
    </citation>
    <scope>NUCLEOTIDE SEQUENCE [LARGE SCALE GENOMIC DNA]</scope>
    <source>
        <strain evidence="2 3">CCMP1102</strain>
    </source>
</reference>
<evidence type="ECO:0000313" key="3">
    <source>
        <dbReference type="Proteomes" id="UP000095751"/>
    </source>
</evidence>
<gene>
    <name evidence="2" type="ORF">FRACYDRAFT_238613</name>
</gene>
<evidence type="ECO:0000256" key="1">
    <source>
        <dbReference type="SAM" id="MobiDB-lite"/>
    </source>
</evidence>
<feature type="region of interest" description="Disordered" evidence="1">
    <location>
        <begin position="225"/>
        <end position="250"/>
    </location>
</feature>